<dbReference type="EMBL" id="PCUF01000001">
    <property type="protein sequence ID" value="PIN66814.1"/>
    <property type="molecule type" value="Genomic_DNA"/>
</dbReference>
<dbReference type="Gene3D" id="3.40.50.620">
    <property type="entry name" value="HUPs"/>
    <property type="match status" value="2"/>
</dbReference>
<proteinExistence type="inferred from homology"/>
<keyword evidence="4 11" id="KW-0547">Nucleotide-binding</keyword>
<dbReference type="PROSITE" id="PS00178">
    <property type="entry name" value="AA_TRNA_LIGASE_I"/>
    <property type="match status" value="1"/>
</dbReference>
<dbReference type="EMBL" id="PETW01000024">
    <property type="protein sequence ID" value="PIV46461.1"/>
    <property type="molecule type" value="Genomic_DNA"/>
</dbReference>
<evidence type="ECO:0000313" key="18">
    <source>
        <dbReference type="EMBL" id="PIX28174.1"/>
    </source>
</evidence>
<reference evidence="21 22" key="1">
    <citation type="submission" date="2017-09" db="EMBL/GenBank/DDBJ databases">
        <title>Depth-based differentiation of microbial function through sediment-hosted aquifers and enrichment of novel symbionts in the deep terrestrial subsurface.</title>
        <authorList>
            <person name="Probst A.J."/>
            <person name="Ladd B."/>
            <person name="Jarett J.K."/>
            <person name="Geller-Mcgrath D.E."/>
            <person name="Sieber C.M.K."/>
            <person name="Emerson J.B."/>
            <person name="Anantharaman K."/>
            <person name="Thomas B.C."/>
            <person name="Malmstrom R."/>
            <person name="Stieglmeier M."/>
            <person name="Klingl A."/>
            <person name="Woyke T."/>
            <person name="Ryan C.M."/>
            <person name="Banfield J.F."/>
        </authorList>
    </citation>
    <scope>NUCLEOTIDE SEQUENCE [LARGE SCALE GENOMIC DNA]</scope>
</reference>
<dbReference type="SUPFAM" id="SSF47323">
    <property type="entry name" value="Anticodon-binding domain of a subclass of class I aminoacyl-tRNA synthetases"/>
    <property type="match status" value="1"/>
</dbReference>
<dbReference type="InterPro" id="IPR033705">
    <property type="entry name" value="Anticodon_Ia_Val"/>
</dbReference>
<evidence type="ECO:0000256" key="6">
    <source>
        <dbReference type="ARBA" id="ARBA00022917"/>
    </source>
</evidence>
<accession>A0A2H9MNL5</accession>
<dbReference type="SUPFAM" id="SSF52374">
    <property type="entry name" value="Nucleotidylyl transferase"/>
    <property type="match status" value="1"/>
</dbReference>
<dbReference type="InterPro" id="IPR002300">
    <property type="entry name" value="aa-tRNA-synth_Ia"/>
</dbReference>
<evidence type="ECO:0000256" key="9">
    <source>
        <dbReference type="ARBA" id="ARBA00055630"/>
    </source>
</evidence>
<feature type="binding site" evidence="11">
    <location>
        <position position="531"/>
    </location>
    <ligand>
        <name>ATP</name>
        <dbReference type="ChEBI" id="CHEBI:30616"/>
    </ligand>
</feature>
<dbReference type="PRINTS" id="PR00986">
    <property type="entry name" value="TRNASYNTHVAL"/>
</dbReference>
<dbReference type="EMBL" id="PFUW01000003">
    <property type="protein sequence ID" value="PJB04508.1"/>
    <property type="molecule type" value="Genomic_DNA"/>
</dbReference>
<dbReference type="InterPro" id="IPR009008">
    <property type="entry name" value="Val/Leu/Ile-tRNA-synth_edit"/>
</dbReference>
<dbReference type="FunFam" id="3.40.50.620:FF:000192">
    <property type="entry name" value="Valine--tRNA ligase"/>
    <property type="match status" value="1"/>
</dbReference>
<feature type="short sequence motif" description="'KMSKS' region" evidence="11">
    <location>
        <begin position="528"/>
        <end position="532"/>
    </location>
</feature>
<evidence type="ECO:0000259" key="13">
    <source>
        <dbReference type="Pfam" id="PF08264"/>
    </source>
</evidence>
<organism evidence="14 23">
    <name type="scientific">Huberarchaeum crystalense</name>
    <dbReference type="NCBI Taxonomy" id="2014257"/>
    <lineage>
        <taxon>Archaea</taxon>
        <taxon>Candidatus Huberarchaeota</taxon>
        <taxon>Candidatus Huberarchaeia</taxon>
        <taxon>Candidatus Huberarchaeales</taxon>
        <taxon>Candidatus Huberarchaeaceae</taxon>
        <taxon>Candidatus Huberarchaeum</taxon>
    </lineage>
</organism>
<dbReference type="NCBIfam" id="TIGR00422">
    <property type="entry name" value="valS"/>
    <property type="match status" value="1"/>
</dbReference>
<dbReference type="InterPro" id="IPR009080">
    <property type="entry name" value="tRNAsynth_Ia_anticodon-bd"/>
</dbReference>
<evidence type="ECO:0000313" key="16">
    <source>
        <dbReference type="EMBL" id="PIV46461.1"/>
    </source>
</evidence>
<evidence type="ECO:0000313" key="22">
    <source>
        <dbReference type="Proteomes" id="UP000228888"/>
    </source>
</evidence>
<keyword evidence="5 11" id="KW-0067">ATP-binding</keyword>
<keyword evidence="7 11" id="KW-0030">Aminoacyl-tRNA synthetase</keyword>
<dbReference type="Proteomes" id="UP000228874">
    <property type="component" value="Unassembled WGS sequence"/>
</dbReference>
<gene>
    <name evidence="11" type="primary">valS</name>
    <name evidence="20" type="ORF">CO124_00195</name>
    <name evidence="16" type="ORF">COS22_01345</name>
    <name evidence="15" type="ORF">COS45_00030</name>
    <name evidence="17" type="ORF">COW47_01765</name>
    <name evidence="14" type="ORF">COW69_00280</name>
    <name evidence="19" type="ORF">COY63_00590</name>
    <name evidence="18" type="ORF">COZ66_00720</name>
</gene>
<protein>
    <recommendedName>
        <fullName evidence="11">Valine--tRNA ligase</fullName>
        <ecNumber evidence="11">6.1.1.9</ecNumber>
    </recommendedName>
    <alternativeName>
        <fullName evidence="11">Valyl-tRNA synthetase</fullName>
        <shortName evidence="11">ValRS</shortName>
    </alternativeName>
</protein>
<dbReference type="Pfam" id="PF00133">
    <property type="entry name" value="tRNA-synt_1"/>
    <property type="match status" value="1"/>
</dbReference>
<feature type="domain" description="Methionyl/Valyl/Leucyl/Isoleucyl-tRNA synthetase anticodon-binding" evidence="13">
    <location>
        <begin position="613"/>
        <end position="751"/>
    </location>
</feature>
<evidence type="ECO:0000259" key="12">
    <source>
        <dbReference type="Pfam" id="PF00133"/>
    </source>
</evidence>
<dbReference type="EMBL" id="PFFF01000041">
    <property type="protein sequence ID" value="PIV89614.1"/>
    <property type="molecule type" value="Genomic_DNA"/>
</dbReference>
<evidence type="ECO:0000256" key="11">
    <source>
        <dbReference type="HAMAP-Rule" id="MF_02005"/>
    </source>
</evidence>
<evidence type="ECO:0000256" key="2">
    <source>
        <dbReference type="ARBA" id="ARBA00022490"/>
    </source>
</evidence>
<keyword evidence="2 11" id="KW-0963">Cytoplasm</keyword>
<keyword evidence="6 11" id="KW-0648">Protein biosynthesis</keyword>
<accession>A0A2H9M4L1</accession>
<accession>A0A2H9PAD8</accession>
<dbReference type="EC" id="6.1.1.9" evidence="11"/>
<dbReference type="EMBL" id="PFMG01000015">
    <property type="protein sequence ID" value="PIZ00006.1"/>
    <property type="molecule type" value="Genomic_DNA"/>
</dbReference>
<dbReference type="EMBL" id="PEUT01000001">
    <property type="protein sequence ID" value="PIV13929.1"/>
    <property type="molecule type" value="Genomic_DNA"/>
</dbReference>
<reference evidence="14 23" key="2">
    <citation type="submission" date="2017-09" db="EMBL/GenBank/DDBJ databases">
        <title>Depth-based differentiation of microbial function through sediment-hosted aquifers and enrichment of novel symbionts in the deep terrestrial subsurface.</title>
        <authorList>
            <person name="Probst A.J."/>
            <person name="Ladd B."/>
            <person name="Jarett J.K."/>
            <person name="Geller-Mcgrath D.E."/>
            <person name="Sieber C.M."/>
            <person name="Emerson J.B."/>
            <person name="Anantharaman K."/>
            <person name="Thomas B.C."/>
            <person name="Malmstrom R."/>
            <person name="Stieglmeier M."/>
            <person name="Klingl A."/>
            <person name="Woyke T."/>
            <person name="Ryan C.M."/>
            <person name="Banfield J.F."/>
        </authorList>
    </citation>
    <scope>NUCLEOTIDE SEQUENCE [LARGE SCALE GENOMIC DNA]</scope>
    <source>
        <strain evidence="16">CG02_land_8_20_14_3_00_31_209</strain>
        <strain evidence="15">CG03_land_8_20_14_0_80_31_114</strain>
        <strain evidence="17">CG17_big_fil_post_rev_8_21_14_2_50_31_73</strain>
        <strain evidence="14">CG18_big_fil_WC_8_21_14_2_50_31_19</strain>
        <strain evidence="19">CG_4_10_14_0_8_um_filter_31_133</strain>
        <strain evidence="18">CG_4_8_14_3_um_filter</strain>
        <strain evidence="20">CG_4_9_14_3_um_filter_31_125</strain>
    </source>
</reference>
<dbReference type="CDD" id="cd07962">
    <property type="entry name" value="Anticodon_Ia_Val"/>
    <property type="match status" value="1"/>
</dbReference>
<dbReference type="Proteomes" id="UP000230713">
    <property type="component" value="Unassembled WGS sequence"/>
</dbReference>
<evidence type="ECO:0000313" key="21">
    <source>
        <dbReference type="Proteomes" id="UP000228874"/>
    </source>
</evidence>
<dbReference type="InterPro" id="IPR002303">
    <property type="entry name" value="Valyl-tRNA_ligase"/>
</dbReference>
<dbReference type="InterPro" id="IPR013155">
    <property type="entry name" value="M/V/L/I-tRNA-synth_anticd-bd"/>
</dbReference>
<comment type="function">
    <text evidence="9 11">Catalyzes the attachment of valine to tRNA(Val). As ValRS can inadvertently accommodate and process structurally similar amino acids such as threonine, to avoid such errors, it has a 'posttransfer' editing activity that hydrolyzes mischarged Thr-tRNA(Val) in a tRNA-dependent manner.</text>
</comment>
<dbReference type="GO" id="GO:0004832">
    <property type="term" value="F:valine-tRNA ligase activity"/>
    <property type="evidence" value="ECO:0007669"/>
    <property type="project" value="UniProtKB-UniRule"/>
</dbReference>
<comment type="similarity">
    <text evidence="10 11">Belongs to the class-I aminoacyl-tRNA synthetase family. ValS type 2 subfamily.</text>
</comment>
<dbReference type="InterPro" id="IPR014729">
    <property type="entry name" value="Rossmann-like_a/b/a_fold"/>
</dbReference>
<evidence type="ECO:0000256" key="5">
    <source>
        <dbReference type="ARBA" id="ARBA00022840"/>
    </source>
</evidence>
<evidence type="ECO:0000256" key="1">
    <source>
        <dbReference type="ARBA" id="ARBA00004496"/>
    </source>
</evidence>
<evidence type="ECO:0000313" key="14">
    <source>
        <dbReference type="EMBL" id="PIN66814.1"/>
    </source>
</evidence>
<accession>A0A2G9LJX9</accession>
<dbReference type="GO" id="GO:0006438">
    <property type="term" value="P:valyl-tRNA aminoacylation"/>
    <property type="evidence" value="ECO:0007669"/>
    <property type="project" value="UniProtKB-UniRule"/>
</dbReference>
<dbReference type="SUPFAM" id="SSF50677">
    <property type="entry name" value="ValRS/IleRS/LeuRS editing domain"/>
    <property type="match status" value="1"/>
</dbReference>
<dbReference type="GO" id="GO:0005524">
    <property type="term" value="F:ATP binding"/>
    <property type="evidence" value="ECO:0007669"/>
    <property type="project" value="UniProtKB-UniRule"/>
</dbReference>
<dbReference type="Proteomes" id="UP000229789">
    <property type="component" value="Unassembled WGS sequence"/>
</dbReference>
<keyword evidence="3 11" id="KW-0436">Ligase</keyword>
<accession>A0A2H9M7F5</accession>
<dbReference type="AlphaFoldDB" id="A0A2G9LJX9"/>
<feature type="domain" description="Aminoacyl-tRNA synthetase class Ia" evidence="12">
    <location>
        <begin position="16"/>
        <end position="561"/>
    </location>
</feature>
<name>A0A2G9LJX9_HUBC1</name>
<evidence type="ECO:0000313" key="15">
    <source>
        <dbReference type="EMBL" id="PIV13929.1"/>
    </source>
</evidence>
<dbReference type="EMBL" id="PFIH01000021">
    <property type="protein sequence ID" value="PIX28174.1"/>
    <property type="molecule type" value="Genomic_DNA"/>
</dbReference>
<dbReference type="Proteomes" id="UP000230477">
    <property type="component" value="Unassembled WGS sequence"/>
</dbReference>
<evidence type="ECO:0000256" key="4">
    <source>
        <dbReference type="ARBA" id="ARBA00022741"/>
    </source>
</evidence>
<dbReference type="Proteomes" id="UP000231449">
    <property type="component" value="Unassembled WGS sequence"/>
</dbReference>
<sequence>MVLDKKYNPASFEEEIIKFWQENEVFKFNPKTTKKIFSIDSPPPYASGDIHVGHIMSYGHFEFAARYWRMRGKEVFYPFGFDDNGLPTERYVEKKYNIKSVDMLRKEFRDLCLKEVTQLDELYKNIFTRMGHSMDWSLSYNTINPYCTKMSQRSFIDLYKKGRVERLEEAVIWCPFCQTALAQDDLEDAEKETFLNTILFELETKEKIKIATTRPELLPACVGIFAHPDDERYKNFVGKKAKIPIFGGVVPIMADDKVDMEFGTGLVMVCTFGDQTDIDWWRKYDLPLKNVLNKDGSLNKLAGKYKGTFIKDARAKIIEDLKSENLLIEQKKIMHSVNVHNRCNVPAEYIVSLQWKIKQLDLKNKMIEQGRKIKWYPDFMRLKYENWVNGLKWDWIISRQRCFGIPFPIWYCKKCGKTIIADESELPVYPTQDMPKKKCSCGSIDFLPETDVMDTWMTSSISPLITAKWGEKDNLMNIVYPFSLRPQGHDIIRTWAYYTILKSHLHTNSIPWKTIAVSGWGLDEKGKKMSKSKGNIVDPQDVIKKYSADALRWWGATVRAGEDFCYKEQDVQDGFKFLNKIWNASLFVEMFYNSDVFEKNNTELSKKNSRVLDKWIIQKFRKVLDNSSKAIEEYNYGDVKRNLFQFFKTHFCDNYLEFIKWRLYSNENIKAKTSAQYYVAFVLKNSLKLFHPFIPFITEKIWMDLFDENKSIAITLWPELSEFDEDTQAEKIGDFAFKVIEDVRVWKASNKKSVAYDNFSLDLTIPDASFNEVVEDIKNIVRAKKISVVISKDYQVICKNLEN</sequence>
<evidence type="ECO:0000256" key="3">
    <source>
        <dbReference type="ARBA" id="ARBA00022598"/>
    </source>
</evidence>
<evidence type="ECO:0000313" key="20">
    <source>
        <dbReference type="EMBL" id="PJB04508.1"/>
    </source>
</evidence>
<feature type="short sequence motif" description="'HIGH' region" evidence="11">
    <location>
        <begin position="44"/>
        <end position="54"/>
    </location>
</feature>
<evidence type="ECO:0000256" key="10">
    <source>
        <dbReference type="ARBA" id="ARBA00061452"/>
    </source>
</evidence>
<comment type="subcellular location">
    <subcellularLocation>
        <location evidence="1 11">Cytoplasm</location>
    </subcellularLocation>
</comment>
<dbReference type="HAMAP" id="MF_02005">
    <property type="entry name" value="Val_tRNA_synth_type2"/>
    <property type="match status" value="1"/>
</dbReference>
<dbReference type="InterPro" id="IPR001412">
    <property type="entry name" value="aa-tRNA-synth_I_CS"/>
</dbReference>
<dbReference type="Proteomes" id="UP000228989">
    <property type="component" value="Unassembled WGS sequence"/>
</dbReference>
<dbReference type="NCBIfam" id="NF009687">
    <property type="entry name" value="PRK13208.1"/>
    <property type="match status" value="1"/>
</dbReference>
<dbReference type="PANTHER" id="PTHR11946">
    <property type="entry name" value="VALYL-TRNA SYNTHETASES"/>
    <property type="match status" value="1"/>
</dbReference>
<evidence type="ECO:0000313" key="17">
    <source>
        <dbReference type="EMBL" id="PIV89614.1"/>
    </source>
</evidence>
<dbReference type="PANTHER" id="PTHR11946:SF93">
    <property type="entry name" value="VALINE--TRNA LIGASE, CHLOROPLASTIC_MITOCHONDRIAL 2"/>
    <property type="match status" value="1"/>
</dbReference>
<evidence type="ECO:0000313" key="23">
    <source>
        <dbReference type="Proteomes" id="UP000229789"/>
    </source>
</evidence>
<dbReference type="GO" id="GO:0002161">
    <property type="term" value="F:aminoacyl-tRNA deacylase activity"/>
    <property type="evidence" value="ECO:0007669"/>
    <property type="project" value="InterPro"/>
</dbReference>
<dbReference type="Pfam" id="PF08264">
    <property type="entry name" value="Anticodon_1"/>
    <property type="match status" value="1"/>
</dbReference>
<evidence type="ECO:0000313" key="19">
    <source>
        <dbReference type="EMBL" id="PIZ00006.1"/>
    </source>
</evidence>
<dbReference type="InterPro" id="IPR022874">
    <property type="entry name" value="Valine-tRNA_ligase_type_2"/>
</dbReference>
<evidence type="ECO:0000256" key="7">
    <source>
        <dbReference type="ARBA" id="ARBA00023146"/>
    </source>
</evidence>
<comment type="caution">
    <text evidence="14">The sequence shown here is derived from an EMBL/GenBank/DDBJ whole genome shotgun (WGS) entry which is preliminary data.</text>
</comment>
<dbReference type="Proteomes" id="UP000228888">
    <property type="component" value="Unassembled WGS sequence"/>
</dbReference>
<dbReference type="Gene3D" id="1.10.730.10">
    <property type="entry name" value="Isoleucyl-tRNA Synthetase, Domain 1"/>
    <property type="match status" value="1"/>
</dbReference>
<dbReference type="GO" id="GO:0005829">
    <property type="term" value="C:cytosol"/>
    <property type="evidence" value="ECO:0007669"/>
    <property type="project" value="TreeGrafter"/>
</dbReference>
<evidence type="ECO:0000256" key="8">
    <source>
        <dbReference type="ARBA" id="ARBA00047552"/>
    </source>
</evidence>
<comment type="catalytic activity">
    <reaction evidence="8 11">
        <text>tRNA(Val) + L-valine + ATP = L-valyl-tRNA(Val) + AMP + diphosphate</text>
        <dbReference type="Rhea" id="RHEA:10704"/>
        <dbReference type="Rhea" id="RHEA-COMP:9672"/>
        <dbReference type="Rhea" id="RHEA-COMP:9708"/>
        <dbReference type="ChEBI" id="CHEBI:30616"/>
        <dbReference type="ChEBI" id="CHEBI:33019"/>
        <dbReference type="ChEBI" id="CHEBI:57762"/>
        <dbReference type="ChEBI" id="CHEBI:78442"/>
        <dbReference type="ChEBI" id="CHEBI:78537"/>
        <dbReference type="ChEBI" id="CHEBI:456215"/>
        <dbReference type="EC" id="6.1.1.9"/>
    </reaction>
</comment>
<accession>A0A2H9QTR0</accession>
<comment type="domain">
    <text evidence="11">ValRS has two distinct active sites: one for aminoacylation and one for editing. The misactivated threonine is translocated from the active site to the editing site.</text>
</comment>
<accession>A0A2H9N2Q2</accession>